<dbReference type="EMBL" id="JAFLCK010000045">
    <property type="protein sequence ID" value="MBN8662606.1"/>
    <property type="molecule type" value="Genomic_DNA"/>
</dbReference>
<sequence length="140" mass="15285">MLSRDELDKQIDAFLACQAFAVAGASEDPRKYGNKVFLCYLQNDRLAYPVNPKVETVLGHKAYRKLKDLPAGKNALSIITPPPVTEVLVQEAIDCGIKDIWMQPGAESALSVRMAKEAGLNVIYGGPCLLVVLGYRESFG</sequence>
<organism evidence="2 3">
    <name type="scientific">Candidatus Obscuribacter phosphatis</name>
    <dbReference type="NCBI Taxonomy" id="1906157"/>
    <lineage>
        <taxon>Bacteria</taxon>
        <taxon>Bacillati</taxon>
        <taxon>Candidatus Melainabacteria</taxon>
        <taxon>Candidatus Obscuribacterales</taxon>
        <taxon>Candidatus Obscuribacteraceae</taxon>
        <taxon>Candidatus Obscuribacter</taxon>
    </lineage>
</organism>
<comment type="caution">
    <text evidence="2">The sequence shown here is derived from an EMBL/GenBank/DDBJ whole genome shotgun (WGS) entry which is preliminary data.</text>
</comment>
<evidence type="ECO:0000313" key="3">
    <source>
        <dbReference type="Proteomes" id="UP000664277"/>
    </source>
</evidence>
<accession>A0A8J7PFJ8</accession>
<protein>
    <submittedName>
        <fullName evidence="2">CoA-binding protein</fullName>
    </submittedName>
</protein>
<dbReference type="SUPFAM" id="SSF51735">
    <property type="entry name" value="NAD(P)-binding Rossmann-fold domains"/>
    <property type="match status" value="1"/>
</dbReference>
<proteinExistence type="predicted"/>
<reference evidence="2" key="1">
    <citation type="submission" date="2021-02" db="EMBL/GenBank/DDBJ databases">
        <title>Genome-Resolved Metagenomics of a Microbial Community Performing Photosynthetic Biological Nutrient Removal.</title>
        <authorList>
            <person name="Mcdaniel E.A."/>
        </authorList>
    </citation>
    <scope>NUCLEOTIDE SEQUENCE</scope>
    <source>
        <strain evidence="2">UWPOB_OBS1</strain>
    </source>
</reference>
<evidence type="ECO:0000259" key="1">
    <source>
        <dbReference type="SMART" id="SM00881"/>
    </source>
</evidence>
<name>A0A8J7PFJ8_9BACT</name>
<dbReference type="SMART" id="SM00881">
    <property type="entry name" value="CoA_binding"/>
    <property type="match status" value="1"/>
</dbReference>
<dbReference type="InterPro" id="IPR003781">
    <property type="entry name" value="CoA-bd"/>
</dbReference>
<dbReference type="Pfam" id="PF13380">
    <property type="entry name" value="CoA_binding_2"/>
    <property type="match status" value="1"/>
</dbReference>
<feature type="domain" description="CoA-binding" evidence="1">
    <location>
        <begin position="14"/>
        <end position="106"/>
    </location>
</feature>
<dbReference type="Gene3D" id="3.40.50.720">
    <property type="entry name" value="NAD(P)-binding Rossmann-like Domain"/>
    <property type="match status" value="1"/>
</dbReference>
<dbReference type="PANTHER" id="PTHR33303">
    <property type="entry name" value="CYTOPLASMIC PROTEIN-RELATED"/>
    <property type="match status" value="1"/>
</dbReference>
<dbReference type="PANTHER" id="PTHR33303:SF2">
    <property type="entry name" value="COA-BINDING DOMAIN-CONTAINING PROTEIN"/>
    <property type="match status" value="1"/>
</dbReference>
<dbReference type="InterPro" id="IPR036291">
    <property type="entry name" value="NAD(P)-bd_dom_sf"/>
</dbReference>
<evidence type="ECO:0000313" key="2">
    <source>
        <dbReference type="EMBL" id="MBN8662606.1"/>
    </source>
</evidence>
<gene>
    <name evidence="2" type="ORF">J0M35_19715</name>
</gene>
<dbReference type="AlphaFoldDB" id="A0A8J7PFJ8"/>
<dbReference type="Proteomes" id="UP000664277">
    <property type="component" value="Unassembled WGS sequence"/>
</dbReference>